<dbReference type="STRING" id="1209931.A0A135TRZ5"/>
<dbReference type="AlphaFoldDB" id="A0A135TRZ5"/>
<dbReference type="EMBL" id="JFFI01001893">
    <property type="protein sequence ID" value="KXH50938.1"/>
    <property type="molecule type" value="Genomic_DNA"/>
</dbReference>
<comment type="caution">
    <text evidence="1">The sequence shown here is derived from an EMBL/GenBank/DDBJ whole genome shotgun (WGS) entry which is preliminary data.</text>
</comment>
<proteinExistence type="predicted"/>
<reference evidence="1 2" key="1">
    <citation type="submission" date="2014-02" db="EMBL/GenBank/DDBJ databases">
        <title>The genome sequence of Colletotrichum salicis CBS 607.94.</title>
        <authorList>
            <person name="Baroncelli R."/>
            <person name="Thon M.R."/>
        </authorList>
    </citation>
    <scope>NUCLEOTIDE SEQUENCE [LARGE SCALE GENOMIC DNA]</scope>
    <source>
        <strain evidence="1 2">CBS 607.94</strain>
    </source>
</reference>
<keyword evidence="2" id="KW-1185">Reference proteome</keyword>
<protein>
    <submittedName>
        <fullName evidence="1">Uncharacterized protein</fullName>
    </submittedName>
</protein>
<sequence length="710" mass="80216">MRLTAEIGHEARQRRLLFRCFGPRLTNLLQAVQQFAALGDVVVGGSQNLVACGVWAAVRMTLHMCIGLSSYLEKLSLLFMTAGRQAPRHQAMALIYPKSKELQNHLCEYFIVVTHICHRVQSFARKSTLSQMTSSLNDSDIKDFQSDLVLWSTSIKEEVDLLLNQHHETEARLSAKARALAARWSSSTAHRFDVEKKSKWLDSCSTYDFETTWKQMKKLGSTSLLATSSEYQQWKNLRSSTSILFSGKIEAGKSVTMANVVGDEDFAHIFTFRRTPNRPETTQRYHNRILKFLAAAYEPLTSTQIREMATVTIGEEKYGPERLINNINKVLGFCGSLIVVDEEESTVRFVHHSAKSFCQGSLCHTSNWQFTEEEAHNEFGGTILTYLNYSILETKLSRNVIPKIDAGKISTGIICQTFHDSPRCVRLAGNLFKSKVGRSRQIGHVLAQNSNEVGIIIPGYPFLAYAREFWLLHTRVSIMPSVHRLWFNLVDSFDLLDLRDHPFAAAAWANILMDSQELNPLISDNLQEWLLNADTMEYEMRIQIFRRACLMGFFDMAVQTRPTARHGQGFMSPMYRGDEINLALQTISEERFRLATWLLADDALLNGVESSGGSVPHRAVLLRHWHLASTLLEHGASTEGLLEFCTRMDLAHFCVLNNNLEGIVFLAKATRGVALIALSAGPVFTAFVPIHVAAFRDSDWCRVYSIGKYK</sequence>
<gene>
    <name evidence="1" type="ORF">CSAL01_04803</name>
</gene>
<name>A0A135TRZ5_9PEZI</name>
<dbReference type="OrthoDB" id="4850221at2759"/>
<organism evidence="1 2">
    <name type="scientific">Colletotrichum salicis</name>
    <dbReference type="NCBI Taxonomy" id="1209931"/>
    <lineage>
        <taxon>Eukaryota</taxon>
        <taxon>Fungi</taxon>
        <taxon>Dikarya</taxon>
        <taxon>Ascomycota</taxon>
        <taxon>Pezizomycotina</taxon>
        <taxon>Sordariomycetes</taxon>
        <taxon>Hypocreomycetidae</taxon>
        <taxon>Glomerellales</taxon>
        <taxon>Glomerellaceae</taxon>
        <taxon>Colletotrichum</taxon>
        <taxon>Colletotrichum acutatum species complex</taxon>
    </lineage>
</organism>
<accession>A0A135TRZ5</accession>
<evidence type="ECO:0000313" key="1">
    <source>
        <dbReference type="EMBL" id="KXH50938.1"/>
    </source>
</evidence>
<evidence type="ECO:0000313" key="2">
    <source>
        <dbReference type="Proteomes" id="UP000070121"/>
    </source>
</evidence>
<dbReference type="Proteomes" id="UP000070121">
    <property type="component" value="Unassembled WGS sequence"/>
</dbReference>
<dbReference type="PANTHER" id="PTHR10039">
    <property type="entry name" value="AMELOGENIN"/>
    <property type="match status" value="1"/>
</dbReference>